<dbReference type="OrthoDB" id="7613961at2"/>
<proteinExistence type="predicted"/>
<gene>
    <name evidence="4" type="ORF">C725_1930</name>
</gene>
<evidence type="ECO:0000256" key="2">
    <source>
        <dbReference type="SAM" id="SignalP"/>
    </source>
</evidence>
<feature type="region of interest" description="Disordered" evidence="1">
    <location>
        <begin position="276"/>
        <end position="309"/>
    </location>
</feature>
<dbReference type="RefSeq" id="WP_008602328.1">
    <property type="nucleotide sequence ID" value="NZ_AMRV01000006.1"/>
</dbReference>
<feature type="domain" description="Autotransporter" evidence="3">
    <location>
        <begin position="802"/>
        <end position="1084"/>
    </location>
</feature>
<dbReference type="SUPFAM" id="SSF51126">
    <property type="entry name" value="Pectin lyase-like"/>
    <property type="match status" value="1"/>
</dbReference>
<dbReference type="InterPro" id="IPR005546">
    <property type="entry name" value="Autotransporte_beta"/>
</dbReference>
<dbReference type="PROSITE" id="PS51208">
    <property type="entry name" value="AUTOTRANSPORTER"/>
    <property type="match status" value="1"/>
</dbReference>
<dbReference type="Proteomes" id="UP000011717">
    <property type="component" value="Unassembled WGS sequence"/>
</dbReference>
<dbReference type="Pfam" id="PF03797">
    <property type="entry name" value="Autotransporter"/>
    <property type="match status" value="1"/>
</dbReference>
<keyword evidence="5" id="KW-1185">Reference proteome</keyword>
<sequence length="1084" mass="110963">MRKLLCCTCLTPILAAAMPASGFAQTVIDEETTTPVRTSTANGGTADDILIDEEGSIMPEGGVAVTVDSDNDVTNEGEIGISDADDATGILVEAGRSGTITNDGTITLDEDYEPEDEDDDGDIDGPFAEGERRFGIRLGEGGAYTGSIVNGGAVEIAGNRSAGIALDSDLNGDLVHSGSIEVVGDDSYGIRTQNVSGDMTVSGSVTARGENVVGVAVDGDIGGALIFQNSVAVTGYRSTTAPSDTEDLDEDDLLQGGSAIRITGNVDGGILFDIAPADNDEEEDEDENEDEDEDENDEDDDGVPDNAEGDADIIAYGEAPAVSVGSSDDIQIGAVSGDESGHGLSVRGRIRGVGVYEDVDAAALVLGGQGGAVDVAGGIGISGTVSATSDGGNAVALRLAEGASTPELVNSGSIRAGGGNAEGTAAEAVAIESGASLSEIRNSGAIEAVTAEEGTAYAIVDRSGTVGLVVNDRTITARGGEDGRNIAIDLSANAGGAIIRQSAAEEGGPDRTIQGDIRLGGGADLLEVLGGTVSGDVVLAEGDDRISLGGDALLRGSTDFGAGDDALAMTGASQFAGDVNFGTGASTLSLSGESIFRGAITHDGSLAVDVAGGTLELTNSGAVSLASLNVGAEGTIGVTVDPEAESNTLYDVAGTATFEEGAALSVRLTQAASSEGEFVVVRADSLVGADTLEGSAGNLPFLFNSRISVDEEAGEVSLSLARKTAEALGLNGSQTRAYDAVFEALDNDADVAGAFLNITDGEAFRETLRQMLPDHAGGSFEAVSLASRQMARILTDPDAPYVDRGRWGYWLQQGAWGTSSDFADTAAYDISGWGASGGAELNTETAGSIGLSIAYLSSEIDDDGTANEVIADQYEGAVHWRGTWDGFLGYARASLGYITYDSERRFSGIFDGEEVTRIANGERDAWLYSASGGASYEVSLGRLRLRPIGTLDYYRLKEDGYTDTGGGDAFNLDVDSRTSDELAATGRLVAALTFGGENRMAGWGRVEAEGGRREILSGSLGATTARFTNGEDFTLIADERTDGWVFGLRALGGNDVFTLGGEVNAEEQQGRYAVAGRLSLRMGF</sequence>
<feature type="chain" id="PRO_5004026438" description="Autotransporter domain-containing protein" evidence="2">
    <location>
        <begin position="25"/>
        <end position="1084"/>
    </location>
</feature>
<reference evidence="4 5" key="1">
    <citation type="journal article" date="2013" name="Genome Announc.">
        <title>Draft Genome Sequence of Strain JLT2015T, Belonging to the Family Sphingomonadaceae of the Alphaproteobacteria.</title>
        <authorList>
            <person name="Tang K."/>
            <person name="Liu K."/>
            <person name="Li S."/>
            <person name="Jiao N."/>
        </authorList>
    </citation>
    <scope>NUCLEOTIDE SEQUENCE [LARGE SCALE GENOMIC DNA]</scope>
    <source>
        <strain evidence="4 5">JLT2015</strain>
    </source>
</reference>
<evidence type="ECO:0000256" key="1">
    <source>
        <dbReference type="SAM" id="MobiDB-lite"/>
    </source>
</evidence>
<name>M2U3L5_9SPHN</name>
<dbReference type="AlphaFoldDB" id="M2U3L5"/>
<feature type="compositionally biased region" description="Acidic residues" evidence="1">
    <location>
        <begin position="278"/>
        <end position="309"/>
    </location>
</feature>
<evidence type="ECO:0000259" key="3">
    <source>
        <dbReference type="PROSITE" id="PS51208"/>
    </source>
</evidence>
<dbReference type="EMBL" id="AMRV01000006">
    <property type="protein sequence ID" value="EMD82543.1"/>
    <property type="molecule type" value="Genomic_DNA"/>
</dbReference>
<dbReference type="Gene3D" id="2.40.128.130">
    <property type="entry name" value="Autotransporter beta-domain"/>
    <property type="match status" value="1"/>
</dbReference>
<protein>
    <recommendedName>
        <fullName evidence="3">Autotransporter domain-containing protein</fullName>
    </recommendedName>
</protein>
<accession>M2U3L5</accession>
<organism evidence="4 5">
    <name type="scientific">Pacificimonas flava</name>
    <dbReference type="NCBI Taxonomy" id="1234595"/>
    <lineage>
        <taxon>Bacteria</taxon>
        <taxon>Pseudomonadati</taxon>
        <taxon>Pseudomonadota</taxon>
        <taxon>Alphaproteobacteria</taxon>
        <taxon>Sphingomonadales</taxon>
        <taxon>Sphingosinicellaceae</taxon>
        <taxon>Pacificimonas</taxon>
    </lineage>
</organism>
<dbReference type="SUPFAM" id="SSF103515">
    <property type="entry name" value="Autotransporter"/>
    <property type="match status" value="1"/>
</dbReference>
<dbReference type="PATRIC" id="fig|1234595.3.peg.1932"/>
<dbReference type="InterPro" id="IPR036709">
    <property type="entry name" value="Autotransporte_beta_dom_sf"/>
</dbReference>
<dbReference type="SMART" id="SM00869">
    <property type="entry name" value="Autotransporter"/>
    <property type="match status" value="1"/>
</dbReference>
<evidence type="ECO:0000313" key="4">
    <source>
        <dbReference type="EMBL" id="EMD82543.1"/>
    </source>
</evidence>
<keyword evidence="2" id="KW-0732">Signal</keyword>
<feature type="signal peptide" evidence="2">
    <location>
        <begin position="1"/>
        <end position="24"/>
    </location>
</feature>
<dbReference type="InterPro" id="IPR011050">
    <property type="entry name" value="Pectin_lyase_fold/virulence"/>
</dbReference>
<comment type="caution">
    <text evidence="4">The sequence shown here is derived from an EMBL/GenBank/DDBJ whole genome shotgun (WGS) entry which is preliminary data.</text>
</comment>
<evidence type="ECO:0000313" key="5">
    <source>
        <dbReference type="Proteomes" id="UP000011717"/>
    </source>
</evidence>